<dbReference type="Pfam" id="PF13279">
    <property type="entry name" value="4HBT_2"/>
    <property type="match status" value="1"/>
</dbReference>
<proteinExistence type="predicted"/>
<dbReference type="AlphaFoldDB" id="A0A848DRG3"/>
<dbReference type="EMBL" id="JAAXKZ010000190">
    <property type="protein sequence ID" value="NMH95447.1"/>
    <property type="molecule type" value="Genomic_DNA"/>
</dbReference>
<dbReference type="PANTHER" id="PTHR31793:SF24">
    <property type="entry name" value="LONG-CHAIN ACYL-COA THIOESTERASE FADM"/>
    <property type="match status" value="1"/>
</dbReference>
<evidence type="ECO:0000313" key="1">
    <source>
        <dbReference type="EMBL" id="NMH95447.1"/>
    </source>
</evidence>
<dbReference type="GO" id="GO:0047617">
    <property type="term" value="F:fatty acyl-CoA hydrolase activity"/>
    <property type="evidence" value="ECO:0007669"/>
    <property type="project" value="TreeGrafter"/>
</dbReference>
<dbReference type="Proteomes" id="UP000586918">
    <property type="component" value="Unassembled WGS sequence"/>
</dbReference>
<keyword evidence="2" id="KW-1185">Reference proteome</keyword>
<protein>
    <submittedName>
        <fullName evidence="1">Acyl-CoA thioesterase</fullName>
    </submittedName>
</protein>
<dbReference type="InterPro" id="IPR050563">
    <property type="entry name" value="4-hydroxybenzoyl-CoA_TE"/>
</dbReference>
<reference evidence="1 2" key="1">
    <citation type="submission" date="2020-04" db="EMBL/GenBank/DDBJ databases">
        <authorList>
            <person name="Klaysubun C."/>
            <person name="Duangmal K."/>
            <person name="Lipun K."/>
        </authorList>
    </citation>
    <scope>NUCLEOTIDE SEQUENCE [LARGE SCALE GENOMIC DNA]</scope>
    <source>
        <strain evidence="1 2">DSM 45300</strain>
    </source>
</reference>
<organism evidence="1 2">
    <name type="scientific">Pseudonocardia bannensis</name>
    <dbReference type="NCBI Taxonomy" id="630973"/>
    <lineage>
        <taxon>Bacteria</taxon>
        <taxon>Bacillati</taxon>
        <taxon>Actinomycetota</taxon>
        <taxon>Actinomycetes</taxon>
        <taxon>Pseudonocardiales</taxon>
        <taxon>Pseudonocardiaceae</taxon>
        <taxon>Pseudonocardia</taxon>
    </lineage>
</organism>
<dbReference type="CDD" id="cd00586">
    <property type="entry name" value="4HBT"/>
    <property type="match status" value="1"/>
</dbReference>
<dbReference type="Gene3D" id="3.10.129.10">
    <property type="entry name" value="Hotdog Thioesterase"/>
    <property type="match status" value="1"/>
</dbReference>
<accession>A0A848DRG3</accession>
<dbReference type="PANTHER" id="PTHR31793">
    <property type="entry name" value="4-HYDROXYBENZOYL-COA THIOESTERASE FAMILY MEMBER"/>
    <property type="match status" value="1"/>
</dbReference>
<dbReference type="RefSeq" id="WP_169416103.1">
    <property type="nucleotide sequence ID" value="NZ_JAAXKZ010000190.1"/>
</dbReference>
<name>A0A848DRG3_9PSEU</name>
<gene>
    <name evidence="1" type="ORF">HF519_28660</name>
</gene>
<sequence>MGDQFAVRVGVRSYEVDANGHVNHAVYHQYGEHARMEHMRAAGCSPVELGRRGWGVVLLETHVRFLSELLLGEQVEISSRVEFGEGKTFGIEHVLRRVDEPDGRVAAEISCRMGLLDTTARRLVADPGARFAEVATDPGLLGIGRG</sequence>
<dbReference type="SUPFAM" id="SSF54637">
    <property type="entry name" value="Thioesterase/thiol ester dehydrase-isomerase"/>
    <property type="match status" value="1"/>
</dbReference>
<dbReference type="InterPro" id="IPR029069">
    <property type="entry name" value="HotDog_dom_sf"/>
</dbReference>
<evidence type="ECO:0000313" key="2">
    <source>
        <dbReference type="Proteomes" id="UP000586918"/>
    </source>
</evidence>
<comment type="caution">
    <text evidence="1">The sequence shown here is derived from an EMBL/GenBank/DDBJ whole genome shotgun (WGS) entry which is preliminary data.</text>
</comment>